<reference evidence="3" key="2">
    <citation type="journal article" date="2021" name="PeerJ">
        <title>Extensive microbial diversity within the chicken gut microbiome revealed by metagenomics and culture.</title>
        <authorList>
            <person name="Gilroy R."/>
            <person name="Ravi A."/>
            <person name="Getino M."/>
            <person name="Pursley I."/>
            <person name="Horton D.L."/>
            <person name="Alikhan N.F."/>
            <person name="Baker D."/>
            <person name="Gharbi K."/>
            <person name="Hall N."/>
            <person name="Watson M."/>
            <person name="Adriaenssens E.M."/>
            <person name="Foster-Nyarko E."/>
            <person name="Jarju S."/>
            <person name="Secka A."/>
            <person name="Antonio M."/>
            <person name="Oren A."/>
            <person name="Chaudhuri R.R."/>
            <person name="La Ragione R."/>
            <person name="Hildebrand F."/>
            <person name="Pallen M.J."/>
        </authorList>
    </citation>
    <scope>NUCLEOTIDE SEQUENCE</scope>
    <source>
        <strain evidence="3">ChiGjej3B3-7149</strain>
    </source>
</reference>
<dbReference type="EMBL" id="DVHH01000124">
    <property type="protein sequence ID" value="HIR54925.1"/>
    <property type="molecule type" value="Genomic_DNA"/>
</dbReference>
<comment type="caution">
    <text evidence="3">The sequence shown here is derived from an EMBL/GenBank/DDBJ whole genome shotgun (WGS) entry which is preliminary data.</text>
</comment>
<evidence type="ECO:0000313" key="4">
    <source>
        <dbReference type="Proteomes" id="UP000824238"/>
    </source>
</evidence>
<sequence>AASDWYYEAVEYVCAKGLMDGVAEGSFAPNGTLTRAMVWTILARASGVDTDGGASWYAKAQEWAAAKGISDGENPDAAITREEFVTMLWRLAGEPVYTADLSRVPDAGSISTWAQQAMCWAWATGLVEGDETGAVSPAASASRAAAATLIMRYLEA</sequence>
<accession>A0A9D1IZA9</accession>
<dbReference type="AlphaFoldDB" id="A0A9D1IZA9"/>
<evidence type="ECO:0000313" key="3">
    <source>
        <dbReference type="EMBL" id="HIR54925.1"/>
    </source>
</evidence>
<name>A0A9D1IZA9_9FIRM</name>
<feature type="non-terminal residue" evidence="3">
    <location>
        <position position="1"/>
    </location>
</feature>
<gene>
    <name evidence="3" type="ORF">IAD36_04920</name>
</gene>
<protein>
    <submittedName>
        <fullName evidence="3">S-layer homology domain-containing protein</fullName>
    </submittedName>
</protein>
<keyword evidence="1" id="KW-0677">Repeat</keyword>
<evidence type="ECO:0000256" key="1">
    <source>
        <dbReference type="ARBA" id="ARBA00022737"/>
    </source>
</evidence>
<feature type="domain" description="SLH" evidence="2">
    <location>
        <begin position="1"/>
        <end position="56"/>
    </location>
</feature>
<evidence type="ECO:0000259" key="2">
    <source>
        <dbReference type="PROSITE" id="PS51272"/>
    </source>
</evidence>
<proteinExistence type="predicted"/>
<dbReference type="PROSITE" id="PS51272">
    <property type="entry name" value="SLH"/>
    <property type="match status" value="2"/>
</dbReference>
<dbReference type="Pfam" id="PF00395">
    <property type="entry name" value="SLH"/>
    <property type="match status" value="2"/>
</dbReference>
<dbReference type="Proteomes" id="UP000824238">
    <property type="component" value="Unassembled WGS sequence"/>
</dbReference>
<reference evidence="3" key="1">
    <citation type="submission" date="2020-10" db="EMBL/GenBank/DDBJ databases">
        <authorList>
            <person name="Gilroy R."/>
        </authorList>
    </citation>
    <scope>NUCLEOTIDE SEQUENCE</scope>
    <source>
        <strain evidence="3">ChiGjej3B3-7149</strain>
    </source>
</reference>
<organism evidence="3 4">
    <name type="scientific">Candidatus Scatomorpha intestinigallinarum</name>
    <dbReference type="NCBI Taxonomy" id="2840923"/>
    <lineage>
        <taxon>Bacteria</taxon>
        <taxon>Bacillati</taxon>
        <taxon>Bacillota</taxon>
        <taxon>Clostridia</taxon>
        <taxon>Eubacteriales</taxon>
        <taxon>Candidatus Scatomorpha</taxon>
    </lineage>
</organism>
<dbReference type="InterPro" id="IPR001119">
    <property type="entry name" value="SLH_dom"/>
</dbReference>
<feature type="domain" description="SLH" evidence="2">
    <location>
        <begin position="101"/>
        <end position="156"/>
    </location>
</feature>